<evidence type="ECO:0000313" key="4">
    <source>
        <dbReference type="EMBL" id="OCL09258.1"/>
    </source>
</evidence>
<dbReference type="InterPro" id="IPR002110">
    <property type="entry name" value="Ankyrin_rpt"/>
</dbReference>
<dbReference type="SMART" id="SM00248">
    <property type="entry name" value="ANK"/>
    <property type="match status" value="3"/>
</dbReference>
<keyword evidence="5" id="KW-1185">Reference proteome</keyword>
<dbReference type="AlphaFoldDB" id="A0A8E2JTU3"/>
<gene>
    <name evidence="4" type="ORF">AOQ84DRAFT_273107</name>
</gene>
<dbReference type="PANTHER" id="PTHR24171">
    <property type="entry name" value="ANKYRIN REPEAT DOMAIN-CONTAINING PROTEIN 39-RELATED"/>
    <property type="match status" value="1"/>
</dbReference>
<accession>A0A8E2JTU3</accession>
<sequence>IYLRDRYGNTLLHLLAGQGKTDLMKLLLKAGANVFEPNVSGFTPLHFAAGRGFTDAVQLLIDKGADVSANYIGDPERDFWDTNPSSQGVDTPLHYAATNGHVGVLGLLVKAGADVDAPNQRGYTAASDASITSGMAEVLKHLLELGA</sequence>
<dbReference type="SUPFAM" id="SSF48403">
    <property type="entry name" value="Ankyrin repeat"/>
    <property type="match status" value="1"/>
</dbReference>
<dbReference type="Proteomes" id="UP000250140">
    <property type="component" value="Unassembled WGS sequence"/>
</dbReference>
<dbReference type="OrthoDB" id="1577640at2759"/>
<feature type="repeat" description="ANK" evidence="3">
    <location>
        <begin position="88"/>
        <end position="120"/>
    </location>
</feature>
<evidence type="ECO:0000256" key="2">
    <source>
        <dbReference type="ARBA" id="ARBA00023043"/>
    </source>
</evidence>
<keyword evidence="2 3" id="KW-0040">ANK repeat</keyword>
<organism evidence="4 5">
    <name type="scientific">Glonium stellatum</name>
    <dbReference type="NCBI Taxonomy" id="574774"/>
    <lineage>
        <taxon>Eukaryota</taxon>
        <taxon>Fungi</taxon>
        <taxon>Dikarya</taxon>
        <taxon>Ascomycota</taxon>
        <taxon>Pezizomycotina</taxon>
        <taxon>Dothideomycetes</taxon>
        <taxon>Pleosporomycetidae</taxon>
        <taxon>Gloniales</taxon>
        <taxon>Gloniaceae</taxon>
        <taxon>Glonium</taxon>
    </lineage>
</organism>
<dbReference type="EMBL" id="KV749473">
    <property type="protein sequence ID" value="OCL09258.1"/>
    <property type="molecule type" value="Genomic_DNA"/>
</dbReference>
<evidence type="ECO:0000256" key="3">
    <source>
        <dbReference type="PROSITE-ProRule" id="PRU00023"/>
    </source>
</evidence>
<feature type="repeat" description="ANK" evidence="3">
    <location>
        <begin position="7"/>
        <end position="39"/>
    </location>
</feature>
<dbReference type="Gene3D" id="1.25.40.20">
    <property type="entry name" value="Ankyrin repeat-containing domain"/>
    <property type="match status" value="2"/>
</dbReference>
<dbReference type="Pfam" id="PF12796">
    <property type="entry name" value="Ank_2"/>
    <property type="match status" value="1"/>
</dbReference>
<dbReference type="InterPro" id="IPR036770">
    <property type="entry name" value="Ankyrin_rpt-contain_sf"/>
</dbReference>
<reference evidence="4 5" key="1">
    <citation type="journal article" date="2016" name="Nat. Commun.">
        <title>Ectomycorrhizal ecology is imprinted in the genome of the dominant symbiotic fungus Cenococcum geophilum.</title>
        <authorList>
            <consortium name="DOE Joint Genome Institute"/>
            <person name="Peter M."/>
            <person name="Kohler A."/>
            <person name="Ohm R.A."/>
            <person name="Kuo A."/>
            <person name="Krutzmann J."/>
            <person name="Morin E."/>
            <person name="Arend M."/>
            <person name="Barry K.W."/>
            <person name="Binder M."/>
            <person name="Choi C."/>
            <person name="Clum A."/>
            <person name="Copeland A."/>
            <person name="Grisel N."/>
            <person name="Haridas S."/>
            <person name="Kipfer T."/>
            <person name="LaButti K."/>
            <person name="Lindquist E."/>
            <person name="Lipzen A."/>
            <person name="Maire R."/>
            <person name="Meier B."/>
            <person name="Mihaltcheva S."/>
            <person name="Molinier V."/>
            <person name="Murat C."/>
            <person name="Poggeler S."/>
            <person name="Quandt C.A."/>
            <person name="Sperisen C."/>
            <person name="Tritt A."/>
            <person name="Tisserant E."/>
            <person name="Crous P.W."/>
            <person name="Henrissat B."/>
            <person name="Nehls U."/>
            <person name="Egli S."/>
            <person name="Spatafora J.W."/>
            <person name="Grigoriev I.V."/>
            <person name="Martin F.M."/>
        </authorList>
    </citation>
    <scope>NUCLEOTIDE SEQUENCE [LARGE SCALE GENOMIC DNA]</scope>
    <source>
        <strain evidence="4 5">CBS 207.34</strain>
    </source>
</reference>
<dbReference type="Pfam" id="PF00023">
    <property type="entry name" value="Ank"/>
    <property type="match status" value="1"/>
</dbReference>
<feature type="non-terminal residue" evidence="4">
    <location>
        <position position="147"/>
    </location>
</feature>
<evidence type="ECO:0000313" key="5">
    <source>
        <dbReference type="Proteomes" id="UP000250140"/>
    </source>
</evidence>
<keyword evidence="1" id="KW-0677">Repeat</keyword>
<dbReference type="PROSITE" id="PS50088">
    <property type="entry name" value="ANK_REPEAT"/>
    <property type="match status" value="3"/>
</dbReference>
<feature type="non-terminal residue" evidence="4">
    <location>
        <position position="1"/>
    </location>
</feature>
<evidence type="ECO:0000256" key="1">
    <source>
        <dbReference type="ARBA" id="ARBA00022737"/>
    </source>
</evidence>
<feature type="repeat" description="ANK" evidence="3">
    <location>
        <begin position="40"/>
        <end position="72"/>
    </location>
</feature>
<dbReference type="PANTHER" id="PTHR24171:SF9">
    <property type="entry name" value="ANKYRIN REPEAT DOMAIN-CONTAINING PROTEIN 39"/>
    <property type="match status" value="1"/>
</dbReference>
<proteinExistence type="predicted"/>
<dbReference type="PRINTS" id="PR01415">
    <property type="entry name" value="ANKYRIN"/>
</dbReference>
<protein>
    <submittedName>
        <fullName evidence="4">Ankyrin</fullName>
    </submittedName>
</protein>
<name>A0A8E2JTU3_9PEZI</name>
<dbReference type="PROSITE" id="PS50297">
    <property type="entry name" value="ANK_REP_REGION"/>
    <property type="match status" value="3"/>
</dbReference>